<sequence length="48" mass="5248">MRPTETILQPEEGEVTFTFTNPGPSYNLDPPLRAASLITHPDGLQPPT</sequence>
<dbReference type="HOGENOM" id="CLU_3150046_0_0_0"/>
<proteinExistence type="predicted"/>
<gene>
    <name evidence="2" type="ORF">DSM3645_27493</name>
</gene>
<evidence type="ECO:0000256" key="1">
    <source>
        <dbReference type="SAM" id="MobiDB-lite"/>
    </source>
</evidence>
<feature type="region of interest" description="Disordered" evidence="1">
    <location>
        <begin position="19"/>
        <end position="48"/>
    </location>
</feature>
<comment type="caution">
    <text evidence="2">The sequence shown here is derived from an EMBL/GenBank/DDBJ whole genome shotgun (WGS) entry which is preliminary data.</text>
</comment>
<evidence type="ECO:0000313" key="2">
    <source>
        <dbReference type="EMBL" id="EAQ78897.1"/>
    </source>
</evidence>
<accession>A3ZX20</accession>
<organism evidence="2 3">
    <name type="scientific">Blastopirellula marina DSM 3645</name>
    <dbReference type="NCBI Taxonomy" id="314230"/>
    <lineage>
        <taxon>Bacteria</taxon>
        <taxon>Pseudomonadati</taxon>
        <taxon>Planctomycetota</taxon>
        <taxon>Planctomycetia</taxon>
        <taxon>Pirellulales</taxon>
        <taxon>Pirellulaceae</taxon>
        <taxon>Blastopirellula</taxon>
    </lineage>
</organism>
<dbReference type="Proteomes" id="UP000004358">
    <property type="component" value="Unassembled WGS sequence"/>
</dbReference>
<name>A3ZX20_9BACT</name>
<evidence type="ECO:0000313" key="3">
    <source>
        <dbReference type="Proteomes" id="UP000004358"/>
    </source>
</evidence>
<dbReference type="STRING" id="314230.DSM3645_27493"/>
<protein>
    <submittedName>
        <fullName evidence="2">Uncharacterized protein</fullName>
    </submittedName>
</protein>
<dbReference type="EMBL" id="AANZ01000017">
    <property type="protein sequence ID" value="EAQ78897.1"/>
    <property type="molecule type" value="Genomic_DNA"/>
</dbReference>
<reference evidence="2 3" key="1">
    <citation type="submission" date="2006-02" db="EMBL/GenBank/DDBJ databases">
        <authorList>
            <person name="Amann R."/>
            <person name="Ferriera S."/>
            <person name="Johnson J."/>
            <person name="Kravitz S."/>
            <person name="Halpern A."/>
            <person name="Remington K."/>
            <person name="Beeson K."/>
            <person name="Tran B."/>
            <person name="Rogers Y.-H."/>
            <person name="Friedman R."/>
            <person name="Venter J.C."/>
        </authorList>
    </citation>
    <scope>NUCLEOTIDE SEQUENCE [LARGE SCALE GENOMIC DNA]</scope>
    <source>
        <strain evidence="2 3">DSM 3645</strain>
    </source>
</reference>
<dbReference type="AlphaFoldDB" id="A3ZX20"/>